<dbReference type="EMBL" id="MN739921">
    <property type="protein sequence ID" value="QHT77767.1"/>
    <property type="molecule type" value="Genomic_DNA"/>
</dbReference>
<dbReference type="AlphaFoldDB" id="A0A6C0HBK9"/>
<protein>
    <recommendedName>
        <fullName evidence="2">CSD domain-containing protein</fullName>
    </recommendedName>
</protein>
<sequence>MSNTQDTTSTATTKTLGQVKWFNNKAGYGFITINDGTDQAKDVFIHYSSIRVTNSQYKYLVQGEYVEFDLETSTNEKYEFQANNITGLKGGKLMCETRNRPPLAGESGDEPVQKPFRRYRIRPEGHPEDRPAQDGEFTTVQRRRPMGGRGGRGGRSRGGREQLAQP</sequence>
<proteinExistence type="predicted"/>
<reference evidence="3" key="1">
    <citation type="journal article" date="2020" name="Nature">
        <title>Giant virus diversity and host interactions through global metagenomics.</title>
        <authorList>
            <person name="Schulz F."/>
            <person name="Roux S."/>
            <person name="Paez-Espino D."/>
            <person name="Jungbluth S."/>
            <person name="Walsh D.A."/>
            <person name="Denef V.J."/>
            <person name="McMahon K.D."/>
            <person name="Konstantinidis K.T."/>
            <person name="Eloe-Fadrosh E.A."/>
            <person name="Kyrpides N.C."/>
            <person name="Woyke T."/>
        </authorList>
    </citation>
    <scope>NUCLEOTIDE SEQUENCE</scope>
    <source>
        <strain evidence="3">GVMAG-M-3300023179-90</strain>
    </source>
</reference>
<dbReference type="PROSITE" id="PS51857">
    <property type="entry name" value="CSD_2"/>
    <property type="match status" value="1"/>
</dbReference>
<dbReference type="PRINTS" id="PR00050">
    <property type="entry name" value="COLDSHOCK"/>
</dbReference>
<name>A0A6C0HBK9_9ZZZZ</name>
<organism evidence="3">
    <name type="scientific">viral metagenome</name>
    <dbReference type="NCBI Taxonomy" id="1070528"/>
    <lineage>
        <taxon>unclassified sequences</taxon>
        <taxon>metagenomes</taxon>
        <taxon>organismal metagenomes</taxon>
    </lineage>
</organism>
<dbReference type="GO" id="GO:0003676">
    <property type="term" value="F:nucleic acid binding"/>
    <property type="evidence" value="ECO:0007669"/>
    <property type="project" value="InterPro"/>
</dbReference>
<feature type="compositionally biased region" description="Basic and acidic residues" evidence="1">
    <location>
        <begin position="121"/>
        <end position="133"/>
    </location>
</feature>
<dbReference type="InterPro" id="IPR012340">
    <property type="entry name" value="NA-bd_OB-fold"/>
</dbReference>
<dbReference type="InterPro" id="IPR002059">
    <property type="entry name" value="CSP_DNA-bd"/>
</dbReference>
<evidence type="ECO:0000259" key="2">
    <source>
        <dbReference type="PROSITE" id="PS51857"/>
    </source>
</evidence>
<dbReference type="Gene3D" id="2.40.50.140">
    <property type="entry name" value="Nucleic acid-binding proteins"/>
    <property type="match status" value="1"/>
</dbReference>
<dbReference type="SUPFAM" id="SSF50249">
    <property type="entry name" value="Nucleic acid-binding proteins"/>
    <property type="match status" value="1"/>
</dbReference>
<dbReference type="InterPro" id="IPR011129">
    <property type="entry name" value="CSD"/>
</dbReference>
<feature type="domain" description="CSD" evidence="2">
    <location>
        <begin position="14"/>
        <end position="87"/>
    </location>
</feature>
<accession>A0A6C0HBK9</accession>
<dbReference type="PANTHER" id="PTHR11544">
    <property type="entry name" value="COLD SHOCK DOMAIN CONTAINING PROTEINS"/>
    <property type="match status" value="1"/>
</dbReference>
<feature type="region of interest" description="Disordered" evidence="1">
    <location>
        <begin position="97"/>
        <end position="166"/>
    </location>
</feature>
<evidence type="ECO:0000313" key="3">
    <source>
        <dbReference type="EMBL" id="QHT77767.1"/>
    </source>
</evidence>
<dbReference type="InterPro" id="IPR050181">
    <property type="entry name" value="Cold_shock_domain"/>
</dbReference>
<dbReference type="SMART" id="SM00357">
    <property type="entry name" value="CSP"/>
    <property type="match status" value="1"/>
</dbReference>
<evidence type="ECO:0000256" key="1">
    <source>
        <dbReference type="SAM" id="MobiDB-lite"/>
    </source>
</evidence>
<feature type="compositionally biased region" description="Basic residues" evidence="1">
    <location>
        <begin position="141"/>
        <end position="157"/>
    </location>
</feature>
<dbReference type="Pfam" id="PF00313">
    <property type="entry name" value="CSD"/>
    <property type="match status" value="1"/>
</dbReference>
<dbReference type="CDD" id="cd04458">
    <property type="entry name" value="CSP_CDS"/>
    <property type="match status" value="1"/>
</dbReference>